<comment type="caution">
    <text evidence="2">The sequence shown here is derived from an EMBL/GenBank/DDBJ whole genome shotgun (WGS) entry which is preliminary data.</text>
</comment>
<name>A0A812TMG8_9DINO</name>
<evidence type="ECO:0000256" key="1">
    <source>
        <dbReference type="ARBA" id="ARBA00022737"/>
    </source>
</evidence>
<reference evidence="2" key="1">
    <citation type="submission" date="2021-02" db="EMBL/GenBank/DDBJ databases">
        <authorList>
            <person name="Dougan E. K."/>
            <person name="Rhodes N."/>
            <person name="Thang M."/>
            <person name="Chan C."/>
        </authorList>
    </citation>
    <scope>NUCLEOTIDE SEQUENCE</scope>
</reference>
<dbReference type="AlphaFoldDB" id="A0A812TMG8"/>
<dbReference type="PANTHER" id="PTHR47936:SF1">
    <property type="entry name" value="PENTATRICOPEPTIDE REPEAT-CONTAINING PROTEIN GUN1, CHLOROPLASTIC"/>
    <property type="match status" value="1"/>
</dbReference>
<evidence type="ECO:0000313" key="3">
    <source>
        <dbReference type="Proteomes" id="UP000604046"/>
    </source>
</evidence>
<gene>
    <name evidence="2" type="ORF">SNAT2548_LOCUS29567</name>
</gene>
<dbReference type="InterPro" id="IPR011990">
    <property type="entry name" value="TPR-like_helical_dom_sf"/>
</dbReference>
<proteinExistence type="predicted"/>
<evidence type="ECO:0000313" key="2">
    <source>
        <dbReference type="EMBL" id="CAE7527989.1"/>
    </source>
</evidence>
<dbReference type="Proteomes" id="UP000604046">
    <property type="component" value="Unassembled WGS sequence"/>
</dbReference>
<dbReference type="OrthoDB" id="10381606at2759"/>
<dbReference type="PANTHER" id="PTHR47936">
    <property type="entry name" value="PPR_LONG DOMAIN-CONTAINING PROTEIN"/>
    <property type="match status" value="1"/>
</dbReference>
<organism evidence="2 3">
    <name type="scientific">Symbiodinium natans</name>
    <dbReference type="NCBI Taxonomy" id="878477"/>
    <lineage>
        <taxon>Eukaryota</taxon>
        <taxon>Sar</taxon>
        <taxon>Alveolata</taxon>
        <taxon>Dinophyceae</taxon>
        <taxon>Suessiales</taxon>
        <taxon>Symbiodiniaceae</taxon>
        <taxon>Symbiodinium</taxon>
    </lineage>
</organism>
<dbReference type="EMBL" id="CAJNDS010002567">
    <property type="protein sequence ID" value="CAE7527989.1"/>
    <property type="molecule type" value="Genomic_DNA"/>
</dbReference>
<dbReference type="Gene3D" id="1.25.40.10">
    <property type="entry name" value="Tetratricopeptide repeat domain"/>
    <property type="match status" value="2"/>
</dbReference>
<evidence type="ECO:0008006" key="4">
    <source>
        <dbReference type="Google" id="ProtNLM"/>
    </source>
</evidence>
<sequence length="547" mass="58582">MFCDGIKRVAIDCDLPAASCSCITACYPQATEDKSKTRPVVLQDALQKFEACQTGCADAAAVSSKLRSGSKQVYSKHQSCWYQQVERSVDELCPQPCSGHSWQEGVAIKAAGDAARWDLAVALLDLDCHHGRAALAHFGAAISVCAAARQWHHALAILQHMPKRHLDPDAACFGVVAGACERAGHHVLSSGLLAEMCRAPGQKRKTLTIGFTNAMSEACRGSHWDRALEHFSKAVDMRLVLDIPAYSAALAACQKGAAWRESMEILASLDKEVEASPSNAASLLVACSAALGACAHGGHWEHALKHLGLAQRLASQSQEASQPFLVAMHGAVGVFAEALHWELALDLLPRMQKEASRHTSVPLTTFRATNAALAACTRSLAWRKACQLVFPVPDGLDPPDLASSCASRSIGLFLASAAFEKSQVMHRSLRWMGRASKSWQSAKLAGSGMPSLAADLAPVAAALLNTASFCKDSFTRLFGRSTFQPLLQCLSMTQRGARWSTRWGPQGRLCELGLDGLTDVGILYGRLAIASLGGAPRQSFSMVKNKR</sequence>
<protein>
    <recommendedName>
        <fullName evidence="4">Pentatricopeptide repeat-containing protein, chloroplastic</fullName>
    </recommendedName>
</protein>
<keyword evidence="3" id="KW-1185">Reference proteome</keyword>
<accession>A0A812TMG8</accession>
<keyword evidence="1" id="KW-0677">Repeat</keyword>